<evidence type="ECO:0000313" key="5">
    <source>
        <dbReference type="Proteomes" id="UP001164746"/>
    </source>
</evidence>
<name>A0ABY7ECE6_MYAAR</name>
<dbReference type="InterPro" id="IPR042510">
    <property type="entry name" value="CIP2A"/>
</dbReference>
<dbReference type="Pfam" id="PF21044">
    <property type="entry name" value="CIP2A_N"/>
    <property type="match status" value="1"/>
</dbReference>
<dbReference type="InterPro" id="IPR048701">
    <property type="entry name" value="CIP2A_N"/>
</dbReference>
<dbReference type="PANTHER" id="PTHR23161">
    <property type="entry name" value="PROTEIN CIP2A"/>
    <property type="match status" value="1"/>
</dbReference>
<dbReference type="SUPFAM" id="SSF48371">
    <property type="entry name" value="ARM repeat"/>
    <property type="match status" value="1"/>
</dbReference>
<dbReference type="Proteomes" id="UP001164746">
    <property type="component" value="Chromosome 6"/>
</dbReference>
<evidence type="ECO:0000259" key="3">
    <source>
        <dbReference type="Pfam" id="PF21044"/>
    </source>
</evidence>
<protein>
    <submittedName>
        <fullName evidence="4">CIP2A-like protein</fullName>
    </submittedName>
</protein>
<evidence type="ECO:0000313" key="4">
    <source>
        <dbReference type="EMBL" id="WAR07678.1"/>
    </source>
</evidence>
<keyword evidence="1" id="KW-0175">Coiled coil</keyword>
<keyword evidence="5" id="KW-1185">Reference proteome</keyword>
<reference evidence="4" key="1">
    <citation type="submission" date="2022-11" db="EMBL/GenBank/DDBJ databases">
        <title>Centuries of genome instability and evolution in soft-shell clam transmissible cancer (bioRxiv).</title>
        <authorList>
            <person name="Hart S.F.M."/>
            <person name="Yonemitsu M.A."/>
            <person name="Giersch R.M."/>
            <person name="Beal B.F."/>
            <person name="Arriagada G."/>
            <person name="Davis B.W."/>
            <person name="Ostrander E.A."/>
            <person name="Goff S.P."/>
            <person name="Metzger M.J."/>
        </authorList>
    </citation>
    <scope>NUCLEOTIDE SEQUENCE</scope>
    <source>
        <strain evidence="4">MELC-2E11</strain>
        <tissue evidence="4">Siphon/mantle</tissue>
    </source>
</reference>
<feature type="domain" description="CIP2A N-terminal" evidence="3">
    <location>
        <begin position="86"/>
        <end position="166"/>
    </location>
</feature>
<gene>
    <name evidence="4" type="ORF">MAR_017636</name>
</gene>
<dbReference type="PANTHER" id="PTHR23161:SF2">
    <property type="entry name" value="PROTEIN CIP2A"/>
    <property type="match status" value="1"/>
</dbReference>
<sequence length="644" mass="72505">METAPNLLKSVVVATSQYVGHKIERNLVFLQRQIDVLISKTSRGCSLKFFNPSEVLPAECITCLVNIVSDPSTKSTLVLKCLLLFNNLADLARTLTKLLGDQPQTMVLFSLTLLLNVCSQEKVGGKFFTDTNAPRTFQMIFNMLMDADSGEVRKYAVDLMKDAMKIFELLTTLCQEKEVRIKVCKAMLATFQIQDQKTFPNLAKTPLSQIADPLLATIHWSGQSTDTYGRTPLAALDLLHEIYEALVFSHDRIHHEKHISAVLPTVLQTLSVPLDGDNATIQRRCEAMVVPFLACGLGSTNRQRVQQTMEIIVLGAKLEGFPTVILSDALVYNNSGRDSQTSHSSSCYPTHPHKRQLIEDKENQMVLRNKPVNSHHGQDFPDKSDGDDSIQTLISSLNNSLAIKDGKMPELMAVYERSLQALQTKEQHLQDLLEAKTLALTQADRMLAQYRSRKGQDEAEFNRLRSLLIQAEKRCEGLQHGSTDMQGRIDKYSKEVDDLHTENRKLQEVAKMHQQLTVVHTELTEAHESLQKSHQTLRQEHNSLTEMHEMLQKHNTNLKQQYDLAMEQLTALQDERRKISTQLKTSEAKLDAKITSYEEEIKELKTEVHKHRQIAALINSLSGGQPSDASMSNASKTSSTKGEH</sequence>
<evidence type="ECO:0000256" key="1">
    <source>
        <dbReference type="SAM" id="Coils"/>
    </source>
</evidence>
<feature type="coiled-coil region" evidence="1">
    <location>
        <begin position="489"/>
        <end position="614"/>
    </location>
</feature>
<organism evidence="4 5">
    <name type="scientific">Mya arenaria</name>
    <name type="common">Soft-shell clam</name>
    <dbReference type="NCBI Taxonomy" id="6604"/>
    <lineage>
        <taxon>Eukaryota</taxon>
        <taxon>Metazoa</taxon>
        <taxon>Spiralia</taxon>
        <taxon>Lophotrochozoa</taxon>
        <taxon>Mollusca</taxon>
        <taxon>Bivalvia</taxon>
        <taxon>Autobranchia</taxon>
        <taxon>Heteroconchia</taxon>
        <taxon>Euheterodonta</taxon>
        <taxon>Imparidentia</taxon>
        <taxon>Neoheterodontei</taxon>
        <taxon>Myida</taxon>
        <taxon>Myoidea</taxon>
        <taxon>Myidae</taxon>
        <taxon>Mya</taxon>
    </lineage>
</organism>
<feature type="region of interest" description="Disordered" evidence="2">
    <location>
        <begin position="620"/>
        <end position="644"/>
    </location>
</feature>
<dbReference type="EMBL" id="CP111017">
    <property type="protein sequence ID" value="WAR07678.1"/>
    <property type="molecule type" value="Genomic_DNA"/>
</dbReference>
<proteinExistence type="predicted"/>
<dbReference type="Gene3D" id="1.10.287.1490">
    <property type="match status" value="1"/>
</dbReference>
<evidence type="ECO:0000256" key="2">
    <source>
        <dbReference type="SAM" id="MobiDB-lite"/>
    </source>
</evidence>
<dbReference type="InterPro" id="IPR016024">
    <property type="entry name" value="ARM-type_fold"/>
</dbReference>
<accession>A0ABY7ECE6</accession>